<dbReference type="PANTHER" id="PTHR46438">
    <property type="entry name" value="ALPHA/BETA-HYDROLASES SUPERFAMILY PROTEIN"/>
    <property type="match status" value="1"/>
</dbReference>
<dbReference type="PRINTS" id="PR00412">
    <property type="entry name" value="EPOXHYDRLASE"/>
</dbReference>
<dbReference type="GO" id="GO:0016787">
    <property type="term" value="F:hydrolase activity"/>
    <property type="evidence" value="ECO:0007669"/>
    <property type="project" value="UniProtKB-KW"/>
</dbReference>
<dbReference type="STRING" id="582515.KR51_00020200"/>
<proteinExistence type="predicted"/>
<keyword evidence="2" id="KW-0378">Hydrolase</keyword>
<comment type="caution">
    <text evidence="2">The sequence shown here is derived from an EMBL/GenBank/DDBJ whole genome shotgun (WGS) entry which is preliminary data.</text>
</comment>
<evidence type="ECO:0000313" key="2">
    <source>
        <dbReference type="EMBL" id="ERN41446.1"/>
    </source>
</evidence>
<dbReference type="GO" id="GO:0016746">
    <property type="term" value="F:acyltransferase activity"/>
    <property type="evidence" value="ECO:0007669"/>
    <property type="project" value="UniProtKB-KW"/>
</dbReference>
<dbReference type="RefSeq" id="WP_022607003.1">
    <property type="nucleotide sequence ID" value="NZ_ASSJ01000049.1"/>
</dbReference>
<dbReference type="FunCoup" id="U5DIF0">
    <property type="interactions" value="255"/>
</dbReference>
<organism evidence="2 3">
    <name type="scientific">Rubidibacter lacunae KORDI 51-2</name>
    <dbReference type="NCBI Taxonomy" id="582515"/>
    <lineage>
        <taxon>Bacteria</taxon>
        <taxon>Bacillati</taxon>
        <taxon>Cyanobacteriota</taxon>
        <taxon>Cyanophyceae</taxon>
        <taxon>Oscillatoriophycideae</taxon>
        <taxon>Chroococcales</taxon>
        <taxon>Aphanothecaceae</taxon>
        <taxon>Rubidibacter</taxon>
    </lineage>
</organism>
<dbReference type="PRINTS" id="PR00111">
    <property type="entry name" value="ABHYDROLASE"/>
</dbReference>
<keyword evidence="2" id="KW-0808">Transferase</keyword>
<dbReference type="InterPro" id="IPR000073">
    <property type="entry name" value="AB_hydrolase_1"/>
</dbReference>
<dbReference type="SUPFAM" id="SSF53474">
    <property type="entry name" value="alpha/beta-Hydrolases"/>
    <property type="match status" value="1"/>
</dbReference>
<dbReference type="Pfam" id="PF00561">
    <property type="entry name" value="Abhydrolase_1"/>
    <property type="match status" value="1"/>
</dbReference>
<dbReference type="Gene3D" id="3.40.50.1820">
    <property type="entry name" value="alpha/beta hydrolase"/>
    <property type="match status" value="1"/>
</dbReference>
<dbReference type="Proteomes" id="UP000016960">
    <property type="component" value="Unassembled WGS sequence"/>
</dbReference>
<evidence type="ECO:0000259" key="1">
    <source>
        <dbReference type="Pfam" id="PF00561"/>
    </source>
</evidence>
<dbReference type="PANTHER" id="PTHR46438:SF2">
    <property type="entry name" value="ALPHA_BETA-HYDROLASES SUPERFAMILY PROTEIN"/>
    <property type="match status" value="1"/>
</dbReference>
<protein>
    <submittedName>
        <fullName evidence="2">Putative hydrolase or acyltransferase (Alpha/beta hydrolase superfamily)</fullName>
    </submittedName>
</protein>
<reference evidence="2 3" key="1">
    <citation type="submission" date="2013-05" db="EMBL/GenBank/DDBJ databases">
        <title>Draft genome sequence of Rubidibacter lacunae KORDI 51-2.</title>
        <authorList>
            <person name="Choi D.H."/>
            <person name="Noh J.H."/>
            <person name="Kwon K.-K."/>
            <person name="Lee J.-H."/>
            <person name="Ryu J.-Y."/>
        </authorList>
    </citation>
    <scope>NUCLEOTIDE SEQUENCE [LARGE SCALE GENOMIC DNA]</scope>
    <source>
        <strain evidence="2 3">KORDI 51-2</strain>
    </source>
</reference>
<dbReference type="AlphaFoldDB" id="U5DIF0"/>
<dbReference type="EMBL" id="ASSJ01000049">
    <property type="protein sequence ID" value="ERN41446.1"/>
    <property type="molecule type" value="Genomic_DNA"/>
</dbReference>
<keyword evidence="3" id="KW-1185">Reference proteome</keyword>
<keyword evidence="2" id="KW-0012">Acyltransferase</keyword>
<name>U5DIF0_9CHRO</name>
<accession>U5DIF0</accession>
<dbReference type="InParanoid" id="U5DIF0"/>
<dbReference type="InterPro" id="IPR029058">
    <property type="entry name" value="AB_hydrolase_fold"/>
</dbReference>
<feature type="domain" description="AB hydrolase-1" evidence="1">
    <location>
        <begin position="36"/>
        <end position="284"/>
    </location>
</feature>
<gene>
    <name evidence="2" type="ORF">KR51_00020200</name>
</gene>
<dbReference type="OrthoDB" id="420213at2"/>
<dbReference type="eggNOG" id="COG2267">
    <property type="taxonomic scope" value="Bacteria"/>
</dbReference>
<sequence>MTASLTPHHPARAIASHEWTWQGERIAYFDAGSGRPLVLIHGFGASSGHWRKNVPALTAAGYRVLAIDLLGFGASEKPDRADYSVELWEQLLVDFWRDCVGEPAVFVGNSIGGLLSLAVCAHHPELAAGCVLINSAGGLNHRPEELVWPLGAILASFARLAGAPIVGPLLFNRVSQRGQIRRTLRQVYCDAAAVTDELVDLIHQPARDRGAQKVFARVLNAPPGPRPSELLPHVCCPLLVLWGEKDPWTPISGATVYQDLSRDREDVEFYAIGEAGHCAHDEKPEAVNDRLCTWVRSAVWTQSSATI</sequence>
<dbReference type="PATRIC" id="fig|582515.4.peg.2273"/>
<dbReference type="InterPro" id="IPR000639">
    <property type="entry name" value="Epox_hydrolase-like"/>
</dbReference>
<evidence type="ECO:0000313" key="3">
    <source>
        <dbReference type="Proteomes" id="UP000016960"/>
    </source>
</evidence>